<keyword evidence="2" id="KW-1185">Reference proteome</keyword>
<evidence type="ECO:0008006" key="3">
    <source>
        <dbReference type="Google" id="ProtNLM"/>
    </source>
</evidence>
<evidence type="ECO:0000313" key="2">
    <source>
        <dbReference type="Proteomes" id="UP001564408"/>
    </source>
</evidence>
<sequence length="72" mass="8291">MPYYVYKIDPPATLSHLGTQDDYQAAREQVRGLRATLGTDDQSHYRMIFANHQAEAERLLSLPRDDRIIGED</sequence>
<evidence type="ECO:0000313" key="1">
    <source>
        <dbReference type="EMBL" id="MEY6431298.1"/>
    </source>
</evidence>
<dbReference type="RefSeq" id="WP_369665680.1">
    <property type="nucleotide sequence ID" value="NZ_JBDKXB010000002.1"/>
</dbReference>
<accession>A0ABV4BA58</accession>
<protein>
    <recommendedName>
        <fullName evidence="3">GYD domain-containing protein</fullName>
    </recommendedName>
</protein>
<proteinExistence type="predicted"/>
<organism evidence="1 2">
    <name type="scientific">Thioalkalicoccus limnaeus</name>
    <dbReference type="NCBI Taxonomy" id="120681"/>
    <lineage>
        <taxon>Bacteria</taxon>
        <taxon>Pseudomonadati</taxon>
        <taxon>Pseudomonadota</taxon>
        <taxon>Gammaproteobacteria</taxon>
        <taxon>Chromatiales</taxon>
        <taxon>Chromatiaceae</taxon>
        <taxon>Thioalkalicoccus</taxon>
    </lineage>
</organism>
<dbReference type="EMBL" id="JBDKXB010000002">
    <property type="protein sequence ID" value="MEY6431298.1"/>
    <property type="molecule type" value="Genomic_DNA"/>
</dbReference>
<dbReference type="Proteomes" id="UP001564408">
    <property type="component" value="Unassembled WGS sequence"/>
</dbReference>
<gene>
    <name evidence="1" type="ORF">ABC977_02625</name>
</gene>
<name>A0ABV4BA58_9GAMM</name>
<reference evidence="1 2" key="1">
    <citation type="submission" date="2024-05" db="EMBL/GenBank/DDBJ databases">
        <title>Genome Sequence and Characterization of the New Strain Purple Sulfur Bacterium of Genus Thioalkalicoccus.</title>
        <authorList>
            <person name="Bryantseva I.A."/>
            <person name="Kyndt J.A."/>
            <person name="Imhoff J.F."/>
        </authorList>
    </citation>
    <scope>NUCLEOTIDE SEQUENCE [LARGE SCALE GENOMIC DNA]</scope>
    <source>
        <strain evidence="1 2">Um2</strain>
    </source>
</reference>
<comment type="caution">
    <text evidence="1">The sequence shown here is derived from an EMBL/GenBank/DDBJ whole genome shotgun (WGS) entry which is preliminary data.</text>
</comment>